<name>A0A812CR28_ACAPH</name>
<dbReference type="Proteomes" id="UP000597762">
    <property type="component" value="Unassembled WGS sequence"/>
</dbReference>
<feature type="transmembrane region" description="Helical" evidence="2">
    <location>
        <begin position="149"/>
        <end position="175"/>
    </location>
</feature>
<evidence type="ECO:0000259" key="3">
    <source>
        <dbReference type="PROSITE" id="PS00028"/>
    </source>
</evidence>
<proteinExistence type="predicted"/>
<feature type="region of interest" description="Disordered" evidence="1">
    <location>
        <begin position="1"/>
        <end position="31"/>
    </location>
</feature>
<keyword evidence="2" id="KW-1133">Transmembrane helix</keyword>
<keyword evidence="2" id="KW-0812">Transmembrane</keyword>
<evidence type="ECO:0000256" key="1">
    <source>
        <dbReference type="SAM" id="MobiDB-lite"/>
    </source>
</evidence>
<dbReference type="EMBL" id="CAHIKZ030001802">
    <property type="protein sequence ID" value="CAE1274814.1"/>
    <property type="molecule type" value="Genomic_DNA"/>
</dbReference>
<organism evidence="4 5">
    <name type="scientific">Acanthosepion pharaonis</name>
    <name type="common">Pharaoh cuttlefish</name>
    <name type="synonym">Sepia pharaonis</name>
    <dbReference type="NCBI Taxonomy" id="158019"/>
    <lineage>
        <taxon>Eukaryota</taxon>
        <taxon>Metazoa</taxon>
        <taxon>Spiralia</taxon>
        <taxon>Lophotrochozoa</taxon>
        <taxon>Mollusca</taxon>
        <taxon>Cephalopoda</taxon>
        <taxon>Coleoidea</taxon>
        <taxon>Decapodiformes</taxon>
        <taxon>Sepiida</taxon>
        <taxon>Sepiina</taxon>
        <taxon>Sepiidae</taxon>
        <taxon>Acanthosepion</taxon>
    </lineage>
</organism>
<keyword evidence="5" id="KW-1185">Reference proteome</keyword>
<gene>
    <name evidence="4" type="ORF">SPHA_39103</name>
</gene>
<dbReference type="AlphaFoldDB" id="A0A812CR28"/>
<accession>A0A812CR28</accession>
<evidence type="ECO:0000313" key="5">
    <source>
        <dbReference type="Proteomes" id="UP000597762"/>
    </source>
</evidence>
<comment type="caution">
    <text evidence="4">The sequence shown here is derived from an EMBL/GenBank/DDBJ whole genome shotgun (WGS) entry which is preliminary data.</text>
</comment>
<evidence type="ECO:0000256" key="2">
    <source>
        <dbReference type="SAM" id="Phobius"/>
    </source>
</evidence>
<dbReference type="PROSITE" id="PS00028">
    <property type="entry name" value="ZINC_FINGER_C2H2_1"/>
    <property type="match status" value="1"/>
</dbReference>
<keyword evidence="2" id="KW-0472">Membrane</keyword>
<dbReference type="InterPro" id="IPR013087">
    <property type="entry name" value="Znf_C2H2_type"/>
</dbReference>
<evidence type="ECO:0000313" key="4">
    <source>
        <dbReference type="EMBL" id="CAE1274814.1"/>
    </source>
</evidence>
<protein>
    <recommendedName>
        <fullName evidence="3">C2H2-type domain-containing protein</fullName>
    </recommendedName>
</protein>
<feature type="domain" description="C2H2-type" evidence="3">
    <location>
        <begin position="115"/>
        <end position="135"/>
    </location>
</feature>
<reference evidence="4" key="1">
    <citation type="submission" date="2021-01" db="EMBL/GenBank/DDBJ databases">
        <authorList>
            <person name="Li R."/>
            <person name="Bekaert M."/>
        </authorList>
    </citation>
    <scope>NUCLEOTIDE SEQUENCE</scope>
    <source>
        <strain evidence="4">Farmed</strain>
    </source>
</reference>
<sequence length="176" mass="20078">MPNLPSFDKTPVKDPPAQELPQRTPTPEGHDQITVVRAVVKKQNLTISHGQRSVKKALNQASRKSAVQAQNRILTKKRMISKAQPRLKISSSLKIKAKKHLAVSTGSKSCLFFSCSWCQFRVSDREHFQRHISLHNFFPQGCRQACICLFFDILLIYLCKIHSNCSFCFFVFLCIT</sequence>